<protein>
    <submittedName>
        <fullName evidence="10 11">Aquaporin-9, putative</fullName>
    </submittedName>
</protein>
<evidence type="ECO:0000313" key="12">
    <source>
        <dbReference type="Proteomes" id="UP000009046"/>
    </source>
</evidence>
<dbReference type="InterPro" id="IPR050363">
    <property type="entry name" value="MIP/Aquaporin"/>
</dbReference>
<feature type="transmembrane region" description="Helical" evidence="9">
    <location>
        <begin position="53"/>
        <end position="86"/>
    </location>
</feature>
<reference evidence="10" key="2">
    <citation type="submission" date="2007-04" db="EMBL/GenBank/DDBJ databases">
        <title>The genome of the human body louse.</title>
        <authorList>
            <consortium name="The Human Body Louse Genome Consortium"/>
            <person name="Kirkness E."/>
            <person name="Walenz B."/>
            <person name="Hass B."/>
            <person name="Bruggner R."/>
            <person name="Strausberg R."/>
        </authorList>
    </citation>
    <scope>NUCLEOTIDE SEQUENCE</scope>
    <source>
        <strain evidence="10">USDA</strain>
    </source>
</reference>
<dbReference type="STRING" id="121224.E0VWA9"/>
<dbReference type="GeneID" id="8239400"/>
<dbReference type="RefSeq" id="XP_002430403.1">
    <property type="nucleotide sequence ID" value="XM_002430358.1"/>
</dbReference>
<dbReference type="CTD" id="8239400"/>
<dbReference type="KEGG" id="phu:Phum_PHUM476970"/>
<dbReference type="PROSITE" id="PS00221">
    <property type="entry name" value="MIP"/>
    <property type="match status" value="1"/>
</dbReference>
<dbReference type="AlphaFoldDB" id="E0VWA9"/>
<dbReference type="OrthoDB" id="3222at2759"/>
<dbReference type="HOGENOM" id="CLU_020019_9_1_1"/>
<evidence type="ECO:0000256" key="7">
    <source>
        <dbReference type="ARBA" id="ARBA00045280"/>
    </source>
</evidence>
<gene>
    <name evidence="11" type="primary">8239400</name>
    <name evidence="10" type="ORF">Phum_PHUM476970</name>
</gene>
<comment type="subcellular location">
    <subcellularLocation>
        <location evidence="1">Membrane</location>
        <topology evidence="1">Multi-pass membrane protein</topology>
    </subcellularLocation>
</comment>
<feature type="transmembrane region" description="Helical" evidence="9">
    <location>
        <begin position="230"/>
        <end position="252"/>
    </location>
</feature>
<feature type="transmembrane region" description="Helical" evidence="9">
    <location>
        <begin position="180"/>
        <end position="203"/>
    </location>
</feature>
<reference evidence="11" key="3">
    <citation type="submission" date="2021-02" db="UniProtKB">
        <authorList>
            <consortium name="EnsemblMetazoa"/>
        </authorList>
    </citation>
    <scope>IDENTIFICATION</scope>
    <source>
        <strain evidence="11">USDA</strain>
    </source>
</reference>
<dbReference type="InterPro" id="IPR022357">
    <property type="entry name" value="MIP_CS"/>
</dbReference>
<dbReference type="OMA" id="FECASEF"/>
<reference evidence="10" key="1">
    <citation type="submission" date="2007-04" db="EMBL/GenBank/DDBJ databases">
        <title>Annotation of Pediculus humanus corporis strain USDA.</title>
        <authorList>
            <person name="Kirkness E."/>
            <person name="Hannick L."/>
            <person name="Hass B."/>
            <person name="Bruggner R."/>
            <person name="Lawson D."/>
            <person name="Bidwell S."/>
            <person name="Joardar V."/>
            <person name="Caler E."/>
            <person name="Walenz B."/>
            <person name="Inman J."/>
            <person name="Schobel S."/>
            <person name="Galinsky K."/>
            <person name="Amedeo P."/>
            <person name="Strausberg R."/>
        </authorList>
    </citation>
    <scope>NUCLEOTIDE SEQUENCE</scope>
    <source>
        <strain evidence="10">USDA</strain>
    </source>
</reference>
<sequence>MVTFGNSYKSIKNVAREFLAEFIGTFLLVFMGNSAVAQTTLTDGTGGNNITIYFGYGFGLFLGVSVAGGISGGHLNPAVSVAAAIVKKFKWRKIPHYILAQYLGAFLGACITYLLYIDSFKAFHSDYGINKTTAGIFATYPKNDLSVIGSFIDQILGSMILVLGINAITDPFNKIPSYLVPIYVSLTLISIACSLGINQGFAINPARDLSPRFFTYITDWGSDVFDSSSYWYVTIIGSHVGAILGAVIYMLIVEKMRLIRENPTEMIQSNVTIIKNKPCDTNKADDYFYRF</sequence>
<dbReference type="GO" id="GO:0016323">
    <property type="term" value="C:basolateral plasma membrane"/>
    <property type="evidence" value="ECO:0007669"/>
    <property type="project" value="TreeGrafter"/>
</dbReference>
<evidence type="ECO:0000256" key="4">
    <source>
        <dbReference type="ARBA" id="ARBA00022692"/>
    </source>
</evidence>
<dbReference type="PANTHER" id="PTHR43829">
    <property type="entry name" value="AQUAPORIN OR AQUAGLYCEROPORIN RELATED"/>
    <property type="match status" value="1"/>
</dbReference>
<comment type="function">
    <text evidence="7">Aquaglyceroporin that may modulate the water content and osmolytes during anhydrobiosis.</text>
</comment>
<evidence type="ECO:0000256" key="3">
    <source>
        <dbReference type="ARBA" id="ARBA00022448"/>
    </source>
</evidence>
<dbReference type="InterPro" id="IPR023271">
    <property type="entry name" value="Aquaporin-like"/>
</dbReference>
<keyword evidence="5 9" id="KW-1133">Transmembrane helix</keyword>
<dbReference type="VEuPathDB" id="VectorBase:PHUM476970"/>
<dbReference type="EnsemblMetazoa" id="PHUM476970-RA">
    <property type="protein sequence ID" value="PHUM476970-PA"/>
    <property type="gene ID" value="PHUM476970"/>
</dbReference>
<dbReference type="NCBIfam" id="TIGR00861">
    <property type="entry name" value="MIP"/>
    <property type="match status" value="1"/>
</dbReference>
<evidence type="ECO:0000256" key="1">
    <source>
        <dbReference type="ARBA" id="ARBA00004141"/>
    </source>
</evidence>
<feature type="transmembrane region" description="Helical" evidence="9">
    <location>
        <begin position="98"/>
        <end position="117"/>
    </location>
</feature>
<proteinExistence type="inferred from homology"/>
<dbReference type="InParanoid" id="E0VWA9"/>
<dbReference type="Proteomes" id="UP000009046">
    <property type="component" value="Unassembled WGS sequence"/>
</dbReference>
<evidence type="ECO:0000256" key="8">
    <source>
        <dbReference type="RuleBase" id="RU000477"/>
    </source>
</evidence>
<dbReference type="GO" id="GO:0015254">
    <property type="term" value="F:glycerol channel activity"/>
    <property type="evidence" value="ECO:0007669"/>
    <property type="project" value="TreeGrafter"/>
</dbReference>
<organism>
    <name type="scientific">Pediculus humanus subsp. corporis</name>
    <name type="common">Body louse</name>
    <dbReference type="NCBI Taxonomy" id="121224"/>
    <lineage>
        <taxon>Eukaryota</taxon>
        <taxon>Metazoa</taxon>
        <taxon>Ecdysozoa</taxon>
        <taxon>Arthropoda</taxon>
        <taxon>Hexapoda</taxon>
        <taxon>Insecta</taxon>
        <taxon>Pterygota</taxon>
        <taxon>Neoptera</taxon>
        <taxon>Paraneoptera</taxon>
        <taxon>Psocodea</taxon>
        <taxon>Troctomorpha</taxon>
        <taxon>Phthiraptera</taxon>
        <taxon>Anoplura</taxon>
        <taxon>Pediculidae</taxon>
        <taxon>Pediculus</taxon>
    </lineage>
</organism>
<dbReference type="eggNOG" id="KOG0224">
    <property type="taxonomic scope" value="Eukaryota"/>
</dbReference>
<dbReference type="CDD" id="cd00333">
    <property type="entry name" value="MIP"/>
    <property type="match status" value="1"/>
</dbReference>
<dbReference type="PRINTS" id="PR00783">
    <property type="entry name" value="MINTRINSICP"/>
</dbReference>
<evidence type="ECO:0000256" key="6">
    <source>
        <dbReference type="ARBA" id="ARBA00023136"/>
    </source>
</evidence>
<dbReference type="EMBL" id="AAZO01005781">
    <property type="status" value="NOT_ANNOTATED_CDS"/>
    <property type="molecule type" value="Genomic_DNA"/>
</dbReference>
<evidence type="ECO:0000313" key="11">
    <source>
        <dbReference type="EnsemblMetazoa" id="PHUM476970-PA"/>
    </source>
</evidence>
<dbReference type="Pfam" id="PF00230">
    <property type="entry name" value="MIP"/>
    <property type="match status" value="1"/>
</dbReference>
<dbReference type="Gene3D" id="1.20.1080.10">
    <property type="entry name" value="Glycerol uptake facilitator protein"/>
    <property type="match status" value="1"/>
</dbReference>
<evidence type="ECO:0000256" key="5">
    <source>
        <dbReference type="ARBA" id="ARBA00022989"/>
    </source>
</evidence>
<evidence type="ECO:0000256" key="2">
    <source>
        <dbReference type="ARBA" id="ARBA00006175"/>
    </source>
</evidence>
<feature type="transmembrane region" description="Helical" evidence="9">
    <location>
        <begin position="147"/>
        <end position="168"/>
    </location>
</feature>
<dbReference type="EMBL" id="DS235818">
    <property type="protein sequence ID" value="EEB17665.1"/>
    <property type="molecule type" value="Genomic_DNA"/>
</dbReference>
<dbReference type="GO" id="GO:0015250">
    <property type="term" value="F:water channel activity"/>
    <property type="evidence" value="ECO:0007669"/>
    <property type="project" value="TreeGrafter"/>
</dbReference>
<dbReference type="PANTHER" id="PTHR43829:SF9">
    <property type="entry name" value="AQUAPORIN-9"/>
    <property type="match status" value="1"/>
</dbReference>
<keyword evidence="3 8" id="KW-0813">Transport</keyword>
<accession>E0VWA9</accession>
<keyword evidence="6 9" id="KW-0472">Membrane</keyword>
<keyword evidence="12" id="KW-1185">Reference proteome</keyword>
<dbReference type="SUPFAM" id="SSF81338">
    <property type="entry name" value="Aquaporin-like"/>
    <property type="match status" value="1"/>
</dbReference>
<comment type="similarity">
    <text evidence="2 8">Belongs to the MIP/aquaporin (TC 1.A.8) family.</text>
</comment>
<keyword evidence="4 8" id="KW-0812">Transmembrane</keyword>
<evidence type="ECO:0000256" key="9">
    <source>
        <dbReference type="SAM" id="Phobius"/>
    </source>
</evidence>
<name>E0VWA9_PEDHC</name>
<dbReference type="InterPro" id="IPR000425">
    <property type="entry name" value="MIP"/>
</dbReference>
<evidence type="ECO:0000313" key="10">
    <source>
        <dbReference type="EMBL" id="EEB17665.1"/>
    </source>
</evidence>